<keyword evidence="2" id="KW-0238">DNA-binding</keyword>
<keyword evidence="6" id="KW-1185">Reference proteome</keyword>
<dbReference type="AlphaFoldDB" id="A0A4R6SUV3"/>
<evidence type="ECO:0000256" key="3">
    <source>
        <dbReference type="ARBA" id="ARBA00023163"/>
    </source>
</evidence>
<dbReference type="InterPro" id="IPR018060">
    <property type="entry name" value="HTH_AraC"/>
</dbReference>
<reference evidence="5 6" key="1">
    <citation type="submission" date="2019-03" db="EMBL/GenBank/DDBJ databases">
        <title>Genomic Encyclopedia of Archaeal and Bacterial Type Strains, Phase II (KMG-II): from individual species to whole genera.</title>
        <authorList>
            <person name="Goeker M."/>
        </authorList>
    </citation>
    <scope>NUCLEOTIDE SEQUENCE [LARGE SCALE GENOMIC DNA]</scope>
    <source>
        <strain evidence="5 6">DSM 19035</strain>
    </source>
</reference>
<feature type="domain" description="HTH araC/xylS-type" evidence="4">
    <location>
        <begin position="145"/>
        <end position="244"/>
    </location>
</feature>
<proteinExistence type="predicted"/>
<evidence type="ECO:0000256" key="1">
    <source>
        <dbReference type="ARBA" id="ARBA00023015"/>
    </source>
</evidence>
<dbReference type="GO" id="GO:0043565">
    <property type="term" value="F:sequence-specific DNA binding"/>
    <property type="evidence" value="ECO:0007669"/>
    <property type="project" value="InterPro"/>
</dbReference>
<keyword evidence="1" id="KW-0805">Transcription regulation</keyword>
<dbReference type="Gene3D" id="1.10.10.60">
    <property type="entry name" value="Homeodomain-like"/>
    <property type="match status" value="1"/>
</dbReference>
<evidence type="ECO:0000256" key="2">
    <source>
        <dbReference type="ARBA" id="ARBA00023125"/>
    </source>
</evidence>
<dbReference type="Proteomes" id="UP000295620">
    <property type="component" value="Unassembled WGS sequence"/>
</dbReference>
<dbReference type="Pfam" id="PF12833">
    <property type="entry name" value="HTH_18"/>
    <property type="match status" value="1"/>
</dbReference>
<protein>
    <submittedName>
        <fullName evidence="5">Helix-turn-helix protein</fullName>
    </submittedName>
</protein>
<dbReference type="InterPro" id="IPR046532">
    <property type="entry name" value="DUF6597"/>
</dbReference>
<evidence type="ECO:0000313" key="6">
    <source>
        <dbReference type="Proteomes" id="UP000295620"/>
    </source>
</evidence>
<evidence type="ECO:0000313" key="5">
    <source>
        <dbReference type="EMBL" id="TDQ08219.1"/>
    </source>
</evidence>
<sequence>MSYTEIKPHHALALYIDAYWISEYTHGKLYKTKILPDGCVDIILNLKDDYKTNDGILLMKSETAYLTGAMTTFKVHIIRAEAKLLGIRFKPAALSYFFKFQSLHEFTDQNIELEKGMYPNIHEINSLTIAQLNQFFLSKLSKPKHSLLPVIDYIHQNKGCVNVADLAKKHFTTTRQLERHFQSHVGLSPKEFTNLVRYQFTYKKIRNNISNRSLLQIAYESGYYDHAHLTNEIRKFTGVNPSQL</sequence>
<dbReference type="PROSITE" id="PS01124">
    <property type="entry name" value="HTH_ARAC_FAMILY_2"/>
    <property type="match status" value="1"/>
</dbReference>
<dbReference type="GO" id="GO:0003700">
    <property type="term" value="F:DNA-binding transcription factor activity"/>
    <property type="evidence" value="ECO:0007669"/>
    <property type="project" value="InterPro"/>
</dbReference>
<keyword evidence="3" id="KW-0804">Transcription</keyword>
<dbReference type="EMBL" id="SNYC01000005">
    <property type="protein sequence ID" value="TDQ08219.1"/>
    <property type="molecule type" value="Genomic_DNA"/>
</dbReference>
<dbReference type="SMART" id="SM00342">
    <property type="entry name" value="HTH_ARAC"/>
    <property type="match status" value="1"/>
</dbReference>
<dbReference type="InterPro" id="IPR050204">
    <property type="entry name" value="AraC_XylS_family_regulators"/>
</dbReference>
<dbReference type="PANTHER" id="PTHR46796:SF13">
    <property type="entry name" value="HTH-TYPE TRANSCRIPTIONAL ACTIVATOR RHAS"/>
    <property type="match status" value="1"/>
</dbReference>
<evidence type="ECO:0000259" key="4">
    <source>
        <dbReference type="PROSITE" id="PS01124"/>
    </source>
</evidence>
<dbReference type="OrthoDB" id="323290at2"/>
<dbReference type="RefSeq" id="WP_133576615.1">
    <property type="nucleotide sequence ID" value="NZ_SNYC01000005.1"/>
</dbReference>
<organism evidence="5 6">
    <name type="scientific">Pedobacter metabolipauper</name>
    <dbReference type="NCBI Taxonomy" id="425513"/>
    <lineage>
        <taxon>Bacteria</taxon>
        <taxon>Pseudomonadati</taxon>
        <taxon>Bacteroidota</taxon>
        <taxon>Sphingobacteriia</taxon>
        <taxon>Sphingobacteriales</taxon>
        <taxon>Sphingobacteriaceae</taxon>
        <taxon>Pedobacter</taxon>
    </lineage>
</organism>
<gene>
    <name evidence="5" type="ORF">ATK78_2726</name>
</gene>
<name>A0A4R6SUV3_9SPHI</name>
<dbReference type="Pfam" id="PF20240">
    <property type="entry name" value="DUF6597"/>
    <property type="match status" value="1"/>
</dbReference>
<comment type="caution">
    <text evidence="5">The sequence shown here is derived from an EMBL/GenBank/DDBJ whole genome shotgun (WGS) entry which is preliminary data.</text>
</comment>
<accession>A0A4R6SUV3</accession>
<dbReference type="PANTHER" id="PTHR46796">
    <property type="entry name" value="HTH-TYPE TRANSCRIPTIONAL ACTIVATOR RHAS-RELATED"/>
    <property type="match status" value="1"/>
</dbReference>